<dbReference type="EMBL" id="CP136894">
    <property type="protein sequence ID" value="WOL07020.1"/>
    <property type="molecule type" value="Genomic_DNA"/>
</dbReference>
<dbReference type="PANTHER" id="PTHR31374:SF29">
    <property type="entry name" value="SAUR-LIKE AUXIN-RESPONSIVE PROTEIN FAMILY"/>
    <property type="match status" value="1"/>
</dbReference>
<dbReference type="Proteomes" id="UP001327560">
    <property type="component" value="Chromosome 5"/>
</dbReference>
<reference evidence="2 3" key="1">
    <citation type="submission" date="2023-10" db="EMBL/GenBank/DDBJ databases">
        <title>Chromosome-scale genome assembly provides insights into flower coloration mechanisms of Canna indica.</title>
        <authorList>
            <person name="Li C."/>
        </authorList>
    </citation>
    <scope>NUCLEOTIDE SEQUENCE [LARGE SCALE GENOMIC DNA]</scope>
    <source>
        <tissue evidence="2">Flower</tissue>
    </source>
</reference>
<organism evidence="2 3">
    <name type="scientific">Canna indica</name>
    <name type="common">Indian-shot</name>
    <dbReference type="NCBI Taxonomy" id="4628"/>
    <lineage>
        <taxon>Eukaryota</taxon>
        <taxon>Viridiplantae</taxon>
        <taxon>Streptophyta</taxon>
        <taxon>Embryophyta</taxon>
        <taxon>Tracheophyta</taxon>
        <taxon>Spermatophyta</taxon>
        <taxon>Magnoliopsida</taxon>
        <taxon>Liliopsida</taxon>
        <taxon>Zingiberales</taxon>
        <taxon>Cannaceae</taxon>
        <taxon>Canna</taxon>
    </lineage>
</organism>
<dbReference type="InterPro" id="IPR003676">
    <property type="entry name" value="SAUR_fam"/>
</dbReference>
<dbReference type="Pfam" id="PF02519">
    <property type="entry name" value="Auxin_inducible"/>
    <property type="match status" value="1"/>
</dbReference>
<name>A0AAQ3QG37_9LILI</name>
<evidence type="ECO:0000313" key="3">
    <source>
        <dbReference type="Proteomes" id="UP001327560"/>
    </source>
</evidence>
<protein>
    <recommendedName>
        <fullName evidence="4">Auxin-responsive protein SAUR32</fullName>
    </recommendedName>
</protein>
<accession>A0AAQ3QG37</accession>
<dbReference type="AlphaFoldDB" id="A0AAQ3QG37"/>
<evidence type="ECO:0000313" key="2">
    <source>
        <dbReference type="EMBL" id="WOL07020.1"/>
    </source>
</evidence>
<dbReference type="PANTHER" id="PTHR31374">
    <property type="entry name" value="AUXIN-INDUCED PROTEIN-LIKE-RELATED"/>
    <property type="match status" value="1"/>
</dbReference>
<evidence type="ECO:0008006" key="4">
    <source>
        <dbReference type="Google" id="ProtNLM"/>
    </source>
</evidence>
<gene>
    <name evidence="2" type="ORF">Cni_G15755</name>
</gene>
<dbReference type="GO" id="GO:0009733">
    <property type="term" value="P:response to auxin"/>
    <property type="evidence" value="ECO:0007669"/>
    <property type="project" value="InterPro"/>
</dbReference>
<proteinExistence type="inferred from homology"/>
<evidence type="ECO:0000256" key="1">
    <source>
        <dbReference type="ARBA" id="ARBA00006974"/>
    </source>
</evidence>
<sequence>MPHRERTEKTAGGMPPKGFVAVWVGQEGEKQRRFVVPVEYVSHPLFAELLETAAAEYGYSQKGAIVIPCGVEQFRRVHDIIDRERGGGHHHHHYHHHHHLLPHLAGCFGA</sequence>
<comment type="similarity">
    <text evidence="1">Belongs to the ARG7 family.</text>
</comment>
<keyword evidence="3" id="KW-1185">Reference proteome</keyword>